<feature type="region of interest" description="Disordered" evidence="1">
    <location>
        <begin position="31"/>
        <end position="64"/>
    </location>
</feature>
<evidence type="ECO:0000313" key="3">
    <source>
        <dbReference type="Proteomes" id="UP000887159"/>
    </source>
</evidence>
<evidence type="ECO:0000256" key="1">
    <source>
        <dbReference type="SAM" id="MobiDB-lite"/>
    </source>
</evidence>
<sequence>MSSIARSRSCTIRKAKKQFYEEPNKLVKNRQLKCRQEDDLADDPSKSYGSVKSKQNPATDITKEVRLENKTRNSLCLNPKWEEKIKIPSPETVISRGGQTCKQPFELNYLYFS</sequence>
<dbReference type="EMBL" id="BMAU01021379">
    <property type="protein sequence ID" value="GFY27464.1"/>
    <property type="molecule type" value="Genomic_DNA"/>
</dbReference>
<keyword evidence="3" id="KW-1185">Reference proteome</keyword>
<dbReference type="AlphaFoldDB" id="A0A8X6W3S0"/>
<organism evidence="2 3">
    <name type="scientific">Trichonephila clavipes</name>
    <name type="common">Golden silk orbweaver</name>
    <name type="synonym">Nephila clavipes</name>
    <dbReference type="NCBI Taxonomy" id="2585209"/>
    <lineage>
        <taxon>Eukaryota</taxon>
        <taxon>Metazoa</taxon>
        <taxon>Ecdysozoa</taxon>
        <taxon>Arthropoda</taxon>
        <taxon>Chelicerata</taxon>
        <taxon>Arachnida</taxon>
        <taxon>Araneae</taxon>
        <taxon>Araneomorphae</taxon>
        <taxon>Entelegynae</taxon>
        <taxon>Araneoidea</taxon>
        <taxon>Nephilidae</taxon>
        <taxon>Trichonephila</taxon>
    </lineage>
</organism>
<accession>A0A8X6W3S0</accession>
<gene>
    <name evidence="2" type="ORF">TNCV_2070841</name>
</gene>
<comment type="caution">
    <text evidence="2">The sequence shown here is derived from an EMBL/GenBank/DDBJ whole genome shotgun (WGS) entry which is preliminary data.</text>
</comment>
<dbReference type="Proteomes" id="UP000887159">
    <property type="component" value="Unassembled WGS sequence"/>
</dbReference>
<name>A0A8X6W3S0_TRICX</name>
<evidence type="ECO:0000313" key="2">
    <source>
        <dbReference type="EMBL" id="GFY27464.1"/>
    </source>
</evidence>
<reference evidence="2" key="1">
    <citation type="submission" date="2020-08" db="EMBL/GenBank/DDBJ databases">
        <title>Multicomponent nature underlies the extraordinary mechanical properties of spider dragline silk.</title>
        <authorList>
            <person name="Kono N."/>
            <person name="Nakamura H."/>
            <person name="Mori M."/>
            <person name="Yoshida Y."/>
            <person name="Ohtoshi R."/>
            <person name="Malay A.D."/>
            <person name="Moran D.A.P."/>
            <person name="Tomita M."/>
            <person name="Numata K."/>
            <person name="Arakawa K."/>
        </authorList>
    </citation>
    <scope>NUCLEOTIDE SEQUENCE</scope>
</reference>
<proteinExistence type="predicted"/>
<protein>
    <submittedName>
        <fullName evidence="2">Uncharacterized protein</fullName>
    </submittedName>
</protein>
<feature type="compositionally biased region" description="Polar residues" evidence="1">
    <location>
        <begin position="47"/>
        <end position="59"/>
    </location>
</feature>